<dbReference type="InterPro" id="IPR028098">
    <property type="entry name" value="Glyco_trans_4-like_N"/>
</dbReference>
<keyword evidence="4" id="KW-1185">Reference proteome</keyword>
<evidence type="ECO:0000313" key="3">
    <source>
        <dbReference type="EMBL" id="MCA6069112.1"/>
    </source>
</evidence>
<dbReference type="Proteomes" id="UP000618240">
    <property type="component" value="Unassembled WGS sequence"/>
</dbReference>
<protein>
    <submittedName>
        <fullName evidence="3">Glycosyltransferase family 4 protein</fullName>
    </submittedName>
</protein>
<dbReference type="PANTHER" id="PTHR12526">
    <property type="entry name" value="GLYCOSYLTRANSFERASE"/>
    <property type="match status" value="1"/>
</dbReference>
<feature type="domain" description="Glycosyltransferase subfamily 4-like N-terminal" evidence="2">
    <location>
        <begin position="17"/>
        <end position="134"/>
    </location>
</feature>
<dbReference type="RefSeq" id="WP_225690301.1">
    <property type="nucleotide sequence ID" value="NZ_JAERSE020000005.1"/>
</dbReference>
<comment type="caution">
    <text evidence="3">The sequence shown here is derived from an EMBL/GenBank/DDBJ whole genome shotgun (WGS) entry which is preliminary data.</text>
</comment>
<dbReference type="Gene3D" id="3.40.50.2000">
    <property type="entry name" value="Glycogen Phosphorylase B"/>
    <property type="match status" value="2"/>
</dbReference>
<accession>A0ABS8A563</accession>
<dbReference type="InterPro" id="IPR001296">
    <property type="entry name" value="Glyco_trans_1"/>
</dbReference>
<dbReference type="EMBL" id="JAERSE020000005">
    <property type="protein sequence ID" value="MCA6069112.1"/>
    <property type="molecule type" value="Genomic_DNA"/>
</dbReference>
<reference evidence="3 4" key="1">
    <citation type="submission" date="2021-09" db="EMBL/GenBank/DDBJ databases">
        <title>Genome sequencing and assembly of Chryseobacterium sp. RG1.</title>
        <authorList>
            <person name="Chhetri G."/>
        </authorList>
    </citation>
    <scope>NUCLEOTIDE SEQUENCE [LARGE SCALE GENOMIC DNA]</scope>
    <source>
        <strain evidence="3 4">RG1</strain>
    </source>
</reference>
<dbReference type="Pfam" id="PF00534">
    <property type="entry name" value="Glycos_transf_1"/>
    <property type="match status" value="1"/>
</dbReference>
<gene>
    <name evidence="3" type="ORF">JI747_018250</name>
</gene>
<feature type="domain" description="Glycosyl transferase family 1" evidence="1">
    <location>
        <begin position="187"/>
        <end position="339"/>
    </location>
</feature>
<organism evidence="3 4">
    <name type="scientific">Chryseobacterium tagetis</name>
    <dbReference type="NCBI Taxonomy" id="2801334"/>
    <lineage>
        <taxon>Bacteria</taxon>
        <taxon>Pseudomonadati</taxon>
        <taxon>Bacteroidota</taxon>
        <taxon>Flavobacteriia</taxon>
        <taxon>Flavobacteriales</taxon>
        <taxon>Weeksellaceae</taxon>
        <taxon>Chryseobacterium group</taxon>
        <taxon>Chryseobacterium</taxon>
    </lineage>
</organism>
<proteinExistence type="predicted"/>
<name>A0ABS8A563_9FLAO</name>
<evidence type="ECO:0000259" key="1">
    <source>
        <dbReference type="Pfam" id="PF00534"/>
    </source>
</evidence>
<evidence type="ECO:0000259" key="2">
    <source>
        <dbReference type="Pfam" id="PF13477"/>
    </source>
</evidence>
<dbReference type="Pfam" id="PF13477">
    <property type="entry name" value="Glyco_trans_4_2"/>
    <property type="match status" value="1"/>
</dbReference>
<dbReference type="SUPFAM" id="SSF53756">
    <property type="entry name" value="UDP-Glycosyltransferase/glycogen phosphorylase"/>
    <property type="match status" value="1"/>
</dbReference>
<evidence type="ECO:0000313" key="4">
    <source>
        <dbReference type="Proteomes" id="UP000618240"/>
    </source>
</evidence>
<dbReference type="CDD" id="cd03808">
    <property type="entry name" value="GT4_CapM-like"/>
    <property type="match status" value="1"/>
</dbReference>
<dbReference type="PANTHER" id="PTHR12526:SF630">
    <property type="entry name" value="GLYCOSYLTRANSFERASE"/>
    <property type="match status" value="1"/>
</dbReference>
<sequence>MAKCKVLHVVSVSFSLKYFIGNQFIYFNEKGYDFTVSCSPSKDLFEYAEKMNFKTFPVNISRSINPLQDILSIYKLYRFIKKEKFDVVISHSPKGGLIGMFASYFAKTPKRIFFRHGLVFETLTGVKKQLMILVEKLIGFCSHKVVNVSYSIENLAIQLQLNDVSKNIILGKGTCNGINDNIFYPRPRTEFKDKTVVGFVGRMTKDKGITELINSLDYLNDYEDFLLLLIGPFDERDVLDDDIITKIKTHPKIKYLGEVKNTAYYYNQMDVFILPSYREGFPTVNLEAASSSLPIITTMSTGCVDSIIENETGIFTEIDSESIAKAIIFYLDNKEERIKHGLNGVKFVTENFSESIIYNQIEDKLLQ</sequence>